<gene>
    <name evidence="8" type="ORF">F0475_11060</name>
</gene>
<keyword evidence="3 6" id="KW-0808">Transferase</keyword>
<comment type="function">
    <text evidence="6">Specifically methylates the adenine in position 37 of tRNA(1)(Val) (anticodon cmo5UAC).</text>
</comment>
<accession>A0A7C9HV79</accession>
<evidence type="ECO:0000256" key="6">
    <source>
        <dbReference type="HAMAP-Rule" id="MF_01872"/>
    </source>
</evidence>
<organism evidence="8 9">
    <name type="scientific">Prevotella vespertina</name>
    <dbReference type="NCBI Taxonomy" id="2608404"/>
    <lineage>
        <taxon>Bacteria</taxon>
        <taxon>Pseudomonadati</taxon>
        <taxon>Bacteroidota</taxon>
        <taxon>Bacteroidia</taxon>
        <taxon>Bacteroidales</taxon>
        <taxon>Prevotellaceae</taxon>
        <taxon>Prevotella</taxon>
    </lineage>
</organism>
<proteinExistence type="inferred from homology"/>
<dbReference type="HAMAP" id="MF_01872">
    <property type="entry name" value="tRNA_methyltr_YfiC"/>
    <property type="match status" value="1"/>
</dbReference>
<dbReference type="Proteomes" id="UP000482295">
    <property type="component" value="Unassembled WGS sequence"/>
</dbReference>
<dbReference type="Gene3D" id="3.40.50.150">
    <property type="entry name" value="Vaccinia Virus protein VP39"/>
    <property type="match status" value="1"/>
</dbReference>
<dbReference type="GO" id="GO:0003676">
    <property type="term" value="F:nucleic acid binding"/>
    <property type="evidence" value="ECO:0007669"/>
    <property type="project" value="InterPro"/>
</dbReference>
<dbReference type="RefSeq" id="WP_155716650.1">
    <property type="nucleotide sequence ID" value="NZ_VVIQ01000015.1"/>
</dbReference>
<reference evidence="8 9" key="1">
    <citation type="submission" date="2019-09" db="EMBL/GenBank/DDBJ databases">
        <title>Prevotella A2879 sp. nov., isolated from an abscess of a patient.</title>
        <authorList>
            <person name="Buhl M."/>
            <person name="Oberhettinger P."/>
        </authorList>
    </citation>
    <scope>NUCLEOTIDE SEQUENCE [LARGE SCALE GENOMIC DNA]</scope>
    <source>
        <strain evidence="8 9">A2879</strain>
    </source>
</reference>
<dbReference type="InterPro" id="IPR029063">
    <property type="entry name" value="SAM-dependent_MTases_sf"/>
</dbReference>
<keyword evidence="5 6" id="KW-0819">tRNA processing</keyword>
<evidence type="ECO:0000256" key="3">
    <source>
        <dbReference type="ARBA" id="ARBA00022679"/>
    </source>
</evidence>
<feature type="domain" description="Methyltransferase small" evidence="7">
    <location>
        <begin position="33"/>
        <end position="163"/>
    </location>
</feature>
<dbReference type="CDD" id="cd02440">
    <property type="entry name" value="AdoMet_MTases"/>
    <property type="match status" value="1"/>
</dbReference>
<evidence type="ECO:0000256" key="1">
    <source>
        <dbReference type="ARBA" id="ARBA00022490"/>
    </source>
</evidence>
<keyword evidence="1 6" id="KW-0963">Cytoplasm</keyword>
<evidence type="ECO:0000259" key="7">
    <source>
        <dbReference type="Pfam" id="PF05175"/>
    </source>
</evidence>
<dbReference type="InterPro" id="IPR050210">
    <property type="entry name" value="tRNA_Adenine-N(6)_MTase"/>
</dbReference>
<comment type="subcellular location">
    <subcellularLocation>
        <location evidence="6">Cytoplasm</location>
    </subcellularLocation>
</comment>
<dbReference type="SUPFAM" id="SSF53335">
    <property type="entry name" value="S-adenosyl-L-methionine-dependent methyltransferases"/>
    <property type="match status" value="1"/>
</dbReference>
<dbReference type="PANTHER" id="PTHR47739:SF1">
    <property type="entry name" value="TRNA1(VAL) (ADENINE(37)-N6)-METHYLTRANSFERASE"/>
    <property type="match status" value="1"/>
</dbReference>
<dbReference type="Pfam" id="PF05175">
    <property type="entry name" value="MTS"/>
    <property type="match status" value="1"/>
</dbReference>
<dbReference type="GO" id="GO:0008033">
    <property type="term" value="P:tRNA processing"/>
    <property type="evidence" value="ECO:0007669"/>
    <property type="project" value="UniProtKB-UniRule"/>
</dbReference>
<dbReference type="PRINTS" id="PR00507">
    <property type="entry name" value="N12N6MTFRASE"/>
</dbReference>
<dbReference type="InterPro" id="IPR007848">
    <property type="entry name" value="Small_mtfrase_dom"/>
</dbReference>
<dbReference type="GO" id="GO:0005737">
    <property type="term" value="C:cytoplasm"/>
    <property type="evidence" value="ECO:0007669"/>
    <property type="project" value="UniProtKB-SubCell"/>
</dbReference>
<dbReference type="EMBL" id="VVIQ01000015">
    <property type="protein sequence ID" value="MUL28822.1"/>
    <property type="molecule type" value="Genomic_DNA"/>
</dbReference>
<dbReference type="InterPro" id="IPR002052">
    <property type="entry name" value="DNA_methylase_N6_adenine_CS"/>
</dbReference>
<dbReference type="GO" id="GO:0032259">
    <property type="term" value="P:methylation"/>
    <property type="evidence" value="ECO:0007669"/>
    <property type="project" value="UniProtKB-KW"/>
</dbReference>
<comment type="caution">
    <text evidence="8">The sequence shown here is derived from an EMBL/GenBank/DDBJ whole genome shotgun (WGS) entry which is preliminary data.</text>
</comment>
<dbReference type="EC" id="2.1.1.223" evidence="6"/>
<evidence type="ECO:0000256" key="2">
    <source>
        <dbReference type="ARBA" id="ARBA00022603"/>
    </source>
</evidence>
<comment type="catalytic activity">
    <reaction evidence="6">
        <text>adenosine(37) in tRNA1(Val) + S-adenosyl-L-methionine = N(6)-methyladenosine(37) in tRNA1(Val) + S-adenosyl-L-homocysteine + H(+)</text>
        <dbReference type="Rhea" id="RHEA:43160"/>
        <dbReference type="Rhea" id="RHEA-COMP:10369"/>
        <dbReference type="Rhea" id="RHEA-COMP:10370"/>
        <dbReference type="ChEBI" id="CHEBI:15378"/>
        <dbReference type="ChEBI" id="CHEBI:57856"/>
        <dbReference type="ChEBI" id="CHEBI:59789"/>
        <dbReference type="ChEBI" id="CHEBI:74411"/>
        <dbReference type="ChEBI" id="CHEBI:74449"/>
        <dbReference type="EC" id="2.1.1.223"/>
    </reaction>
</comment>
<evidence type="ECO:0000256" key="5">
    <source>
        <dbReference type="ARBA" id="ARBA00022694"/>
    </source>
</evidence>
<name>A0A7C9HV79_9BACT</name>
<keyword evidence="9" id="KW-1185">Reference proteome</keyword>
<dbReference type="PROSITE" id="PS00092">
    <property type="entry name" value="N6_MTASE"/>
    <property type="match status" value="1"/>
</dbReference>
<dbReference type="PANTHER" id="PTHR47739">
    <property type="entry name" value="TRNA1(VAL) (ADENINE(37)-N6)-METHYLTRANSFERASE"/>
    <property type="match status" value="1"/>
</dbReference>
<dbReference type="InterPro" id="IPR022882">
    <property type="entry name" value="tRNA_adenine-N6_MeTrfase"/>
</dbReference>
<comment type="similarity">
    <text evidence="6">Belongs to the methyltransferase superfamily. tRNA (adenine-N(6)-)-methyltransferase family.</text>
</comment>
<evidence type="ECO:0000313" key="8">
    <source>
        <dbReference type="EMBL" id="MUL28822.1"/>
    </source>
</evidence>
<evidence type="ECO:0000256" key="4">
    <source>
        <dbReference type="ARBA" id="ARBA00022691"/>
    </source>
</evidence>
<keyword evidence="2 6" id="KW-0489">Methyltransferase</keyword>
<sequence>MGFTLKNFHITQEHSAMKVGTDGILLGAWAQGGARILDIGTGTGLLALMMAQRFPNAYIDAIEIDAKTLEDATTNTLLSPFNNRISLIHTSLQEYHPDTFKTDFDNIYDAIVSNPPYFIKSLKSPLQERTIARHTDTLTPHDLLHHASRLLKDGGLLSIIIPSDNKIIIESEAVFCGLSTTKVVNIKTKESKSPKRCLLELKKTLTAPKEETNVTLMQDNGERSEWYHHLTKDFYIK</sequence>
<dbReference type="AlphaFoldDB" id="A0A7C9HV79"/>
<evidence type="ECO:0000313" key="9">
    <source>
        <dbReference type="Proteomes" id="UP000482295"/>
    </source>
</evidence>
<keyword evidence="4 6" id="KW-0949">S-adenosyl-L-methionine</keyword>
<dbReference type="GO" id="GO:0016430">
    <property type="term" value="F:tRNA (adenine-N6)-methyltransferase activity"/>
    <property type="evidence" value="ECO:0007669"/>
    <property type="project" value="UniProtKB-UniRule"/>
</dbReference>
<protein>
    <recommendedName>
        <fullName evidence="6">tRNA1(Val) (adenine(37)-N6)-methyltransferase</fullName>
        <ecNumber evidence="6">2.1.1.223</ecNumber>
    </recommendedName>
    <alternativeName>
        <fullName evidence="6">tRNA m6A37 methyltransferase</fullName>
    </alternativeName>
</protein>